<dbReference type="PANTHER" id="PTHR22753:SF22">
    <property type="entry name" value="PHOSPHOLIPID_GLYCEROL ACYLTRANSFERASE DOMAIN-CONTAINING PROTEIN"/>
    <property type="match status" value="1"/>
</dbReference>
<reference evidence="3" key="2">
    <citation type="submission" date="2025-08" db="UniProtKB">
        <authorList>
            <consortium name="Ensembl"/>
        </authorList>
    </citation>
    <scope>IDENTIFICATION</scope>
</reference>
<evidence type="ECO:0000313" key="4">
    <source>
        <dbReference type="Proteomes" id="UP000016665"/>
    </source>
</evidence>
<dbReference type="Pfam" id="PF01553">
    <property type="entry name" value="Acyltransferase"/>
    <property type="match status" value="1"/>
</dbReference>
<keyword evidence="1" id="KW-0812">Transmembrane</keyword>
<name>A0A803VYN0_FICAL</name>
<gene>
    <name evidence="3" type="primary">TMEM68</name>
</gene>
<dbReference type="GeneTree" id="ENSGT00390000011782"/>
<keyword evidence="1" id="KW-0472">Membrane</keyword>
<dbReference type="GO" id="GO:0016746">
    <property type="term" value="F:acyltransferase activity"/>
    <property type="evidence" value="ECO:0007669"/>
    <property type="project" value="InterPro"/>
</dbReference>
<evidence type="ECO:0000313" key="3">
    <source>
        <dbReference type="Ensembl" id="ENSFALP00000027836.1"/>
    </source>
</evidence>
<organism evidence="3 4">
    <name type="scientific">Ficedula albicollis</name>
    <name type="common">Collared flycatcher</name>
    <name type="synonym">Muscicapa albicollis</name>
    <dbReference type="NCBI Taxonomy" id="59894"/>
    <lineage>
        <taxon>Eukaryota</taxon>
        <taxon>Metazoa</taxon>
        <taxon>Chordata</taxon>
        <taxon>Craniata</taxon>
        <taxon>Vertebrata</taxon>
        <taxon>Euteleostomi</taxon>
        <taxon>Archelosauria</taxon>
        <taxon>Archosauria</taxon>
        <taxon>Dinosauria</taxon>
        <taxon>Saurischia</taxon>
        <taxon>Theropoda</taxon>
        <taxon>Coelurosauria</taxon>
        <taxon>Aves</taxon>
        <taxon>Neognathae</taxon>
        <taxon>Neoaves</taxon>
        <taxon>Telluraves</taxon>
        <taxon>Australaves</taxon>
        <taxon>Passeriformes</taxon>
        <taxon>Muscicapidae</taxon>
        <taxon>Ficedula</taxon>
    </lineage>
</organism>
<evidence type="ECO:0000256" key="1">
    <source>
        <dbReference type="SAM" id="Phobius"/>
    </source>
</evidence>
<feature type="transmembrane region" description="Helical" evidence="1">
    <location>
        <begin position="40"/>
        <end position="70"/>
    </location>
</feature>
<proteinExistence type="predicted"/>
<keyword evidence="4" id="KW-1185">Reference proteome</keyword>
<feature type="domain" description="Phospholipid/glycerol acyltransferase" evidence="2">
    <location>
        <begin position="115"/>
        <end position="233"/>
    </location>
</feature>
<dbReference type="AlphaFoldDB" id="A0A803VYN0"/>
<reference evidence="3" key="3">
    <citation type="submission" date="2025-09" db="UniProtKB">
        <authorList>
            <consortium name="Ensembl"/>
        </authorList>
    </citation>
    <scope>IDENTIFICATION</scope>
</reference>
<reference evidence="3 4" key="1">
    <citation type="journal article" date="2012" name="Nature">
        <title>The genomic landscape of species divergence in Ficedula flycatchers.</title>
        <authorList>
            <person name="Ellegren H."/>
            <person name="Smeds L."/>
            <person name="Burri R."/>
            <person name="Olason P.I."/>
            <person name="Backstrom N."/>
            <person name="Kawakami T."/>
            <person name="Kunstner A."/>
            <person name="Makinen H."/>
            <person name="Nadachowska-Brzyska K."/>
            <person name="Qvarnstrom A."/>
            <person name="Uebbing S."/>
            <person name="Wolf J.B."/>
        </authorList>
    </citation>
    <scope>NUCLEOTIDE SEQUENCE [LARGE SCALE GENOMIC DNA]</scope>
</reference>
<dbReference type="GO" id="GO:0016020">
    <property type="term" value="C:membrane"/>
    <property type="evidence" value="ECO:0007669"/>
    <property type="project" value="TreeGrafter"/>
</dbReference>
<keyword evidence="1" id="KW-1133">Transmembrane helix</keyword>
<protein>
    <submittedName>
        <fullName evidence="3">Transmembrane protein 68</fullName>
    </submittedName>
</protein>
<sequence length="324" mass="37238">MQDMIGRKESCASGQLPMTSPSSLFYALEEWTVVEFLKTYLFYVIIGSLTISAILVFFIVPLTIVFFIYLSNILLLIYQRNNELEADPLSDVWNRVRKTIATFWDIYARIWHGYELHGVENLPEGPGILVYYHGAIPIDYLYFLSRLFLWKKRLCLSVADHFVFRLPGLKLLLGVTGVIPGTRQECLAALRSGYLVSISPGGVREALFSDESYQLMWGSRKGFAQVALEAKVVSAIPCQSQFLLSAYLLHYKMQLRSICWKIFQEKRLGNKDFISFSHRFPRALSFRRSKSFVELSNVFLTVSKDSSLWFHVYSSTMWAFSVSS</sequence>
<dbReference type="CDD" id="cd07987">
    <property type="entry name" value="LPLAT_MGAT-like"/>
    <property type="match status" value="1"/>
</dbReference>
<dbReference type="PANTHER" id="PTHR22753">
    <property type="entry name" value="TRANSMEMBRANE PROTEIN 68"/>
    <property type="match status" value="1"/>
</dbReference>
<accession>A0A803VYN0</accession>
<dbReference type="InterPro" id="IPR002123">
    <property type="entry name" value="Plipid/glycerol_acylTrfase"/>
</dbReference>
<dbReference type="Proteomes" id="UP000016665">
    <property type="component" value="Chromosome 2"/>
</dbReference>
<dbReference type="Ensembl" id="ENSFALT00000039649.1">
    <property type="protein sequence ID" value="ENSFALP00000027836.1"/>
    <property type="gene ID" value="ENSFALG00000010240.2"/>
</dbReference>
<evidence type="ECO:0000259" key="2">
    <source>
        <dbReference type="Pfam" id="PF01553"/>
    </source>
</evidence>